<organism evidence="2 3">
    <name type="scientific">Ceratodon purpureus</name>
    <name type="common">Fire moss</name>
    <name type="synonym">Dicranum purpureum</name>
    <dbReference type="NCBI Taxonomy" id="3225"/>
    <lineage>
        <taxon>Eukaryota</taxon>
        <taxon>Viridiplantae</taxon>
        <taxon>Streptophyta</taxon>
        <taxon>Embryophyta</taxon>
        <taxon>Bryophyta</taxon>
        <taxon>Bryophytina</taxon>
        <taxon>Bryopsida</taxon>
        <taxon>Dicranidae</taxon>
        <taxon>Pseudoditrichales</taxon>
        <taxon>Ditrichaceae</taxon>
        <taxon>Ceratodon</taxon>
    </lineage>
</organism>
<sequence>MKSSIHSSLHSQKGNSKHFSALLRNASNFLSKFNRDNYSWRLDRVTIDGVRKLDRMLLRVEKNEPLRTSLSGFMEGLIRSALRMVRLSLAPFSTLSFIDFDTFMEAREAVHNQVHSLESIIALFSGVAPASGLDFAYNALVSAVVLSNVLQYLIGYVDKGGTKTYNSGSLEFRATFVSLLLFRGAYVWIKFRDVAPKRAVYRRSRKDGNGGFHYYGKYEPRFKPPREKDAVTGRALKFDYLPLGGYDTQLDAEVACQIAGFYYGKDEGRVDLEDGSYFYIPGMSEQERSLCGEHKRNWVRGKVKEVFKDFKQENAARRRSALDPNAGDSYYSADQAFTGSTETVNSEEEFLNFLFQLSENHCFDAEIDLNLDDVPGFCGEGDKGFSTMQECLNERLSLQKEQLEAEFSLQIAEHQHQHLQIQNRLKEENLKLQQENEHLKRILYQVLKPQSPT</sequence>
<keyword evidence="3" id="KW-1185">Reference proteome</keyword>
<accession>A0A8T0GRV3</accession>
<dbReference type="AlphaFoldDB" id="A0A8T0GRV3"/>
<dbReference type="Proteomes" id="UP000822688">
    <property type="component" value="Chromosome 9"/>
</dbReference>
<evidence type="ECO:0000313" key="2">
    <source>
        <dbReference type="EMBL" id="KAG0562396.1"/>
    </source>
</evidence>
<feature type="coiled-coil region" evidence="1">
    <location>
        <begin position="393"/>
        <end position="442"/>
    </location>
</feature>
<protein>
    <submittedName>
        <fullName evidence="2">Uncharacterized protein</fullName>
    </submittedName>
</protein>
<keyword evidence="1" id="KW-0175">Coiled coil</keyword>
<proteinExistence type="predicted"/>
<reference evidence="2" key="1">
    <citation type="submission" date="2020-06" db="EMBL/GenBank/DDBJ databases">
        <title>WGS assembly of Ceratodon purpureus strain R40.</title>
        <authorList>
            <person name="Carey S.B."/>
            <person name="Jenkins J."/>
            <person name="Shu S."/>
            <person name="Lovell J.T."/>
            <person name="Sreedasyam A."/>
            <person name="Maumus F."/>
            <person name="Tiley G.P."/>
            <person name="Fernandez-Pozo N."/>
            <person name="Barry K."/>
            <person name="Chen C."/>
            <person name="Wang M."/>
            <person name="Lipzen A."/>
            <person name="Daum C."/>
            <person name="Saski C.A."/>
            <person name="Payton A.C."/>
            <person name="Mcbreen J.C."/>
            <person name="Conrad R.E."/>
            <person name="Kollar L.M."/>
            <person name="Olsson S."/>
            <person name="Huttunen S."/>
            <person name="Landis J.B."/>
            <person name="Wickett N.J."/>
            <person name="Johnson M.G."/>
            <person name="Rensing S.A."/>
            <person name="Grimwood J."/>
            <person name="Schmutz J."/>
            <person name="Mcdaniel S.F."/>
        </authorList>
    </citation>
    <scope>NUCLEOTIDE SEQUENCE</scope>
    <source>
        <strain evidence="2">R40</strain>
    </source>
</reference>
<comment type="caution">
    <text evidence="2">The sequence shown here is derived from an EMBL/GenBank/DDBJ whole genome shotgun (WGS) entry which is preliminary data.</text>
</comment>
<evidence type="ECO:0000256" key="1">
    <source>
        <dbReference type="SAM" id="Coils"/>
    </source>
</evidence>
<dbReference type="EMBL" id="CM026430">
    <property type="protein sequence ID" value="KAG0562396.1"/>
    <property type="molecule type" value="Genomic_DNA"/>
</dbReference>
<name>A0A8T0GRV3_CERPU</name>
<evidence type="ECO:0000313" key="3">
    <source>
        <dbReference type="Proteomes" id="UP000822688"/>
    </source>
</evidence>
<gene>
    <name evidence="2" type="ORF">KC19_9G142800</name>
</gene>